<sequence>MAEATLKRRDLIYPELSYKIVGILYETFNSLGYGYKETYYQRAIAANLKSNKLFFKEQVLAMVKFKGNVIGKFYLDFLIKDKIILEIKKIDRFSKQEINQVSGYLKATGLKLGILAHFTRDGIKFKRVLNDDSYIRKN</sequence>
<evidence type="ECO:0000313" key="2">
    <source>
        <dbReference type="Proteomes" id="UP000179099"/>
    </source>
</evidence>
<organism evidence="1 2">
    <name type="scientific">Candidatus Portnoybacteria bacterium RBG_19FT_COMBO_36_7</name>
    <dbReference type="NCBI Taxonomy" id="1801992"/>
    <lineage>
        <taxon>Bacteria</taxon>
        <taxon>Candidatus Portnoyibacteriota</taxon>
    </lineage>
</organism>
<accession>A0A1G2F9I0</accession>
<protein>
    <recommendedName>
        <fullName evidence="3">GxxExxY protein</fullName>
    </recommendedName>
</protein>
<evidence type="ECO:0000313" key="1">
    <source>
        <dbReference type="EMBL" id="OGZ34280.1"/>
    </source>
</evidence>
<dbReference type="NCBIfam" id="TIGR04256">
    <property type="entry name" value="GxxExxY"/>
    <property type="match status" value="1"/>
</dbReference>
<gene>
    <name evidence="1" type="ORF">A2Y98_00235</name>
</gene>
<dbReference type="InterPro" id="IPR026350">
    <property type="entry name" value="GxxExxY"/>
</dbReference>
<proteinExistence type="predicted"/>
<dbReference type="Pfam" id="PF13366">
    <property type="entry name" value="PDDEXK_3"/>
    <property type="match status" value="1"/>
</dbReference>
<comment type="caution">
    <text evidence="1">The sequence shown here is derived from an EMBL/GenBank/DDBJ whole genome shotgun (WGS) entry which is preliminary data.</text>
</comment>
<dbReference type="STRING" id="1801992.A2Y98_00235"/>
<dbReference type="AlphaFoldDB" id="A0A1G2F9I0"/>
<name>A0A1G2F9I0_9BACT</name>
<dbReference type="Proteomes" id="UP000179099">
    <property type="component" value="Unassembled WGS sequence"/>
</dbReference>
<evidence type="ECO:0008006" key="3">
    <source>
        <dbReference type="Google" id="ProtNLM"/>
    </source>
</evidence>
<dbReference type="EMBL" id="MHMW01000016">
    <property type="protein sequence ID" value="OGZ34280.1"/>
    <property type="molecule type" value="Genomic_DNA"/>
</dbReference>
<reference evidence="1 2" key="1">
    <citation type="journal article" date="2016" name="Nat. Commun.">
        <title>Thousands of microbial genomes shed light on interconnected biogeochemical processes in an aquifer system.</title>
        <authorList>
            <person name="Anantharaman K."/>
            <person name="Brown C.T."/>
            <person name="Hug L.A."/>
            <person name="Sharon I."/>
            <person name="Castelle C.J."/>
            <person name="Probst A.J."/>
            <person name="Thomas B.C."/>
            <person name="Singh A."/>
            <person name="Wilkins M.J."/>
            <person name="Karaoz U."/>
            <person name="Brodie E.L."/>
            <person name="Williams K.H."/>
            <person name="Hubbard S.S."/>
            <person name="Banfield J.F."/>
        </authorList>
    </citation>
    <scope>NUCLEOTIDE SEQUENCE [LARGE SCALE GENOMIC DNA]</scope>
</reference>